<comment type="caution">
    <text evidence="2">The sequence shown here is derived from an EMBL/GenBank/DDBJ whole genome shotgun (WGS) entry which is preliminary data.</text>
</comment>
<sequence length="237" mass="26443">MVSGQLVHPCTLSCSHLSTLAQHIPRTPHSPTTHAVRVENKSRNQEDRPVPRERARPGTSEDAPELRRPAPATIWDAGLPGRCRDWRLDGSGIPWAQPYRASFAPQSTTRRRPDCGLAARAGAQSVGKTERLLTTLWGGFFHIMHESTRFWSWRREPFPWGAGPCFHHGRGGRGGRVRCSDTRPVAAYETIYCLHMVVGKAGVLRLCSGVTREGGCKHAPNLTHQPCWRSQKRTYLG</sequence>
<feature type="compositionally biased region" description="Basic and acidic residues" evidence="1">
    <location>
        <begin position="36"/>
        <end position="56"/>
    </location>
</feature>
<dbReference type="AlphaFoldDB" id="A0AAE1C7W4"/>
<evidence type="ECO:0000256" key="1">
    <source>
        <dbReference type="SAM" id="MobiDB-lite"/>
    </source>
</evidence>
<evidence type="ECO:0000313" key="2">
    <source>
        <dbReference type="EMBL" id="KAK3682172.1"/>
    </source>
</evidence>
<keyword evidence="3" id="KW-1185">Reference proteome</keyword>
<dbReference type="Proteomes" id="UP001270362">
    <property type="component" value="Unassembled WGS sequence"/>
</dbReference>
<organism evidence="2 3">
    <name type="scientific">Podospora appendiculata</name>
    <dbReference type="NCBI Taxonomy" id="314037"/>
    <lineage>
        <taxon>Eukaryota</taxon>
        <taxon>Fungi</taxon>
        <taxon>Dikarya</taxon>
        <taxon>Ascomycota</taxon>
        <taxon>Pezizomycotina</taxon>
        <taxon>Sordariomycetes</taxon>
        <taxon>Sordariomycetidae</taxon>
        <taxon>Sordariales</taxon>
        <taxon>Podosporaceae</taxon>
        <taxon>Podospora</taxon>
    </lineage>
</organism>
<protein>
    <submittedName>
        <fullName evidence="2">Uncharacterized protein</fullName>
    </submittedName>
</protein>
<name>A0AAE1C7W4_9PEZI</name>
<accession>A0AAE1C7W4</accession>
<dbReference type="EMBL" id="JAULSO010000005">
    <property type="protein sequence ID" value="KAK3682172.1"/>
    <property type="molecule type" value="Genomic_DNA"/>
</dbReference>
<feature type="region of interest" description="Disordered" evidence="1">
    <location>
        <begin position="24"/>
        <end position="69"/>
    </location>
</feature>
<evidence type="ECO:0000313" key="3">
    <source>
        <dbReference type="Proteomes" id="UP001270362"/>
    </source>
</evidence>
<gene>
    <name evidence="2" type="ORF">B0T22DRAFT_277970</name>
</gene>
<reference evidence="2" key="2">
    <citation type="submission" date="2023-06" db="EMBL/GenBank/DDBJ databases">
        <authorList>
            <consortium name="Lawrence Berkeley National Laboratory"/>
            <person name="Haridas S."/>
            <person name="Hensen N."/>
            <person name="Bonometti L."/>
            <person name="Westerberg I."/>
            <person name="Brannstrom I.O."/>
            <person name="Guillou S."/>
            <person name="Cros-Aarteil S."/>
            <person name="Calhoun S."/>
            <person name="Kuo A."/>
            <person name="Mondo S."/>
            <person name="Pangilinan J."/>
            <person name="Riley R."/>
            <person name="Labutti K."/>
            <person name="Andreopoulos B."/>
            <person name="Lipzen A."/>
            <person name="Chen C."/>
            <person name="Yanf M."/>
            <person name="Daum C."/>
            <person name="Ng V."/>
            <person name="Clum A."/>
            <person name="Steindorff A."/>
            <person name="Ohm R."/>
            <person name="Martin F."/>
            <person name="Silar P."/>
            <person name="Natvig D."/>
            <person name="Lalanne C."/>
            <person name="Gautier V."/>
            <person name="Ament-Velasquez S.L."/>
            <person name="Kruys A."/>
            <person name="Hutchinson M.I."/>
            <person name="Powell A.J."/>
            <person name="Barry K."/>
            <person name="Miller A.N."/>
            <person name="Grigoriev I.V."/>
            <person name="Debuchy R."/>
            <person name="Gladieux P."/>
            <person name="Thoren M.H."/>
            <person name="Johannesson H."/>
        </authorList>
    </citation>
    <scope>NUCLEOTIDE SEQUENCE</scope>
    <source>
        <strain evidence="2">CBS 314.62</strain>
    </source>
</reference>
<reference evidence="2" key="1">
    <citation type="journal article" date="2023" name="Mol. Phylogenet. Evol.">
        <title>Genome-scale phylogeny and comparative genomics of the fungal order Sordariales.</title>
        <authorList>
            <person name="Hensen N."/>
            <person name="Bonometti L."/>
            <person name="Westerberg I."/>
            <person name="Brannstrom I.O."/>
            <person name="Guillou S."/>
            <person name="Cros-Aarteil S."/>
            <person name="Calhoun S."/>
            <person name="Haridas S."/>
            <person name="Kuo A."/>
            <person name="Mondo S."/>
            <person name="Pangilinan J."/>
            <person name="Riley R."/>
            <person name="LaButti K."/>
            <person name="Andreopoulos B."/>
            <person name="Lipzen A."/>
            <person name="Chen C."/>
            <person name="Yan M."/>
            <person name="Daum C."/>
            <person name="Ng V."/>
            <person name="Clum A."/>
            <person name="Steindorff A."/>
            <person name="Ohm R.A."/>
            <person name="Martin F."/>
            <person name="Silar P."/>
            <person name="Natvig D.O."/>
            <person name="Lalanne C."/>
            <person name="Gautier V."/>
            <person name="Ament-Velasquez S.L."/>
            <person name="Kruys A."/>
            <person name="Hutchinson M.I."/>
            <person name="Powell A.J."/>
            <person name="Barry K."/>
            <person name="Miller A.N."/>
            <person name="Grigoriev I.V."/>
            <person name="Debuchy R."/>
            <person name="Gladieux P."/>
            <person name="Hiltunen Thoren M."/>
            <person name="Johannesson H."/>
        </authorList>
    </citation>
    <scope>NUCLEOTIDE SEQUENCE</scope>
    <source>
        <strain evidence="2">CBS 314.62</strain>
    </source>
</reference>
<proteinExistence type="predicted"/>